<feature type="transmembrane region" description="Helical" evidence="2">
    <location>
        <begin position="206"/>
        <end position="224"/>
    </location>
</feature>
<keyword evidence="2" id="KW-0472">Membrane</keyword>
<feature type="transmembrane region" description="Helical" evidence="2">
    <location>
        <begin position="452"/>
        <end position="476"/>
    </location>
</feature>
<proteinExistence type="predicted"/>
<dbReference type="AlphaFoldDB" id="A0A2R5HEQ9"/>
<feature type="transmembrane region" description="Helical" evidence="2">
    <location>
        <begin position="351"/>
        <end position="370"/>
    </location>
</feature>
<sequence>MENSISIPASSRKERRSKPKKASAAKAVGRFNVPKIFLLLSITIGILLSFSLPLFNESDGQYHFVDATNMVGLTTDITSYGESASNWNGFSSVASAIQDRDYFDRYFVQKVHSADMSQLPRLNKISPILSFDYLGHLIPAAGVWLGYHIYPSMGIMIIVARLLQTFISSFVLYFIIKRLKGGQLLFAAVALSPTIMNQMASLSYDMTSYLFAAGIVAFAINACFREKLSFRLIAEMLVISLLSFFFLKTNLILFLVLFPILIIGLWLANRKPKDDLLKHEGVKQKFNRTRVLIAGLVAIVIILLIGQIITAKYGGIFSTLGRLLVNFTYFWGDGRLLSRNIMQVFASPLGLANHVPLYATALWFILIALIAFSEEKFIKSKWIAYSSLVLFLGGIAAVYYGYFAANYDSTPRGMILGQIAEIQGRYFTPSALLLPLIVGYKGFKLKVTSKASLVTMMIIVVILTNGLLVFGTWFSLINT</sequence>
<reference evidence="3 4" key="1">
    <citation type="journal article" date="2018" name="Genome Announc.">
        <title>Draft Genome Sequence of Lactococcus sp. Strain NtB2 (JCM 32569), Isolated from the Gut of the Higher Termite Nasutitermes takasagoensis.</title>
        <authorList>
            <person name="Noda S."/>
            <person name="Aihara C."/>
            <person name="Yuki M."/>
            <person name="Ohkuma M."/>
        </authorList>
    </citation>
    <scope>NUCLEOTIDE SEQUENCE [LARGE SCALE GENOMIC DNA]</scope>
    <source>
        <strain evidence="3 4">NtB2</strain>
    </source>
</reference>
<evidence type="ECO:0000313" key="4">
    <source>
        <dbReference type="Proteomes" id="UP000245021"/>
    </source>
</evidence>
<dbReference type="RefSeq" id="WP_165814947.1">
    <property type="nucleotide sequence ID" value="NZ_BFFO01000003.1"/>
</dbReference>
<evidence type="ECO:0000256" key="2">
    <source>
        <dbReference type="SAM" id="Phobius"/>
    </source>
</evidence>
<keyword evidence="2" id="KW-1133">Transmembrane helix</keyword>
<evidence type="ECO:0000313" key="3">
    <source>
        <dbReference type="EMBL" id="GBG96539.1"/>
    </source>
</evidence>
<feature type="region of interest" description="Disordered" evidence="1">
    <location>
        <begin position="1"/>
        <end position="21"/>
    </location>
</feature>
<name>A0A2R5HEQ9_9LACT</name>
<feature type="transmembrane region" description="Helical" evidence="2">
    <location>
        <begin position="153"/>
        <end position="176"/>
    </location>
</feature>
<feature type="transmembrane region" description="Helical" evidence="2">
    <location>
        <begin position="382"/>
        <end position="402"/>
    </location>
</feature>
<dbReference type="Proteomes" id="UP000245021">
    <property type="component" value="Unassembled WGS sequence"/>
</dbReference>
<dbReference type="EMBL" id="BFFO01000003">
    <property type="protein sequence ID" value="GBG96539.1"/>
    <property type="molecule type" value="Genomic_DNA"/>
</dbReference>
<comment type="caution">
    <text evidence="3">The sequence shown here is derived from an EMBL/GenBank/DDBJ whole genome shotgun (WGS) entry which is preliminary data.</text>
</comment>
<dbReference type="Pfam" id="PF09913">
    <property type="entry name" value="DUF2142"/>
    <property type="match status" value="1"/>
</dbReference>
<keyword evidence="2" id="KW-0812">Transmembrane</keyword>
<feature type="transmembrane region" description="Helical" evidence="2">
    <location>
        <begin position="36"/>
        <end position="55"/>
    </location>
</feature>
<keyword evidence="4" id="KW-1185">Reference proteome</keyword>
<gene>
    <name evidence="3" type="ORF">NtB2_00652</name>
</gene>
<feature type="transmembrane region" description="Helical" evidence="2">
    <location>
        <begin position="288"/>
        <end position="306"/>
    </location>
</feature>
<protein>
    <submittedName>
        <fullName evidence="3">Membrane protein</fullName>
    </submittedName>
</protein>
<organism evidence="3 4">
    <name type="scientific">Lactococcus termiticola</name>
    <dbReference type="NCBI Taxonomy" id="2169526"/>
    <lineage>
        <taxon>Bacteria</taxon>
        <taxon>Bacillati</taxon>
        <taxon>Bacillota</taxon>
        <taxon>Bacilli</taxon>
        <taxon>Lactobacillales</taxon>
        <taxon>Streptococcaceae</taxon>
        <taxon>Lactococcus</taxon>
    </lineage>
</organism>
<feature type="transmembrane region" description="Helical" evidence="2">
    <location>
        <begin position="236"/>
        <end position="268"/>
    </location>
</feature>
<dbReference type="InterPro" id="IPR018674">
    <property type="entry name" value="DUF2142_membrane"/>
</dbReference>
<feature type="transmembrane region" description="Helical" evidence="2">
    <location>
        <begin position="128"/>
        <end position="147"/>
    </location>
</feature>
<accession>A0A2R5HEQ9</accession>
<evidence type="ECO:0000256" key="1">
    <source>
        <dbReference type="SAM" id="MobiDB-lite"/>
    </source>
</evidence>